<keyword evidence="2" id="KW-1185">Reference proteome</keyword>
<name>A0A2D0MZ55_FLAN2</name>
<accession>A0A2D0MZ55</accession>
<dbReference type="Proteomes" id="UP000223913">
    <property type="component" value="Unassembled WGS sequence"/>
</dbReference>
<protein>
    <submittedName>
        <fullName evidence="1">Uncharacterized protein</fullName>
    </submittedName>
</protein>
<sequence>MLTNMNGDHYARAPKIQTNQCSIERVFAKYEAVGFLYPAKKKLLAPHLPKITDHWRLLANSRERLLWILSANDRKKEPNFASISLWKQSNYGMFAQHLVSTGNPHLSLRIMLEAQFIFEHQFTEEEVRASQNWFRPNNRYAYRVFASMFEKLGDRKSALLHHHYLHLPLTATPVRPQNGGYTVEEVAGLDPELSRFVKNQYGEVFVRAEELDQPDIELRQIGRVFQRYGLQRFRKVWKVRDSRSGQIVACSIANRAPLGLNFSFLENRAYYILDQDLDGGQRASVLRALHHRIAETYRDIRIGVVPIVTDCRTAEVLTTQGAVKIREYVQSIWLREGFRQWYDHINSFLQRIERRDHN</sequence>
<dbReference type="AlphaFoldDB" id="A0A2D0MZ55"/>
<organism evidence="1 2">
    <name type="scientific">Flavilitoribacter nigricans (strain ATCC 23147 / DSM 23189 / NBRC 102662 / NCIMB 1420 / SS-2)</name>
    <name type="common">Lewinella nigricans</name>
    <dbReference type="NCBI Taxonomy" id="1122177"/>
    <lineage>
        <taxon>Bacteria</taxon>
        <taxon>Pseudomonadati</taxon>
        <taxon>Bacteroidota</taxon>
        <taxon>Saprospiria</taxon>
        <taxon>Saprospirales</taxon>
        <taxon>Lewinellaceae</taxon>
        <taxon>Flavilitoribacter</taxon>
    </lineage>
</organism>
<comment type="caution">
    <text evidence="1">The sequence shown here is derived from an EMBL/GenBank/DDBJ whole genome shotgun (WGS) entry which is preliminary data.</text>
</comment>
<dbReference type="EMBL" id="PDUD01000052">
    <property type="protein sequence ID" value="PHN01561.1"/>
    <property type="molecule type" value="Genomic_DNA"/>
</dbReference>
<dbReference type="OrthoDB" id="4055014at2"/>
<gene>
    <name evidence="1" type="ORF">CRP01_36280</name>
</gene>
<evidence type="ECO:0000313" key="1">
    <source>
        <dbReference type="EMBL" id="PHN01561.1"/>
    </source>
</evidence>
<evidence type="ECO:0000313" key="2">
    <source>
        <dbReference type="Proteomes" id="UP000223913"/>
    </source>
</evidence>
<proteinExistence type="predicted"/>
<dbReference type="RefSeq" id="WP_099154994.1">
    <property type="nucleotide sequence ID" value="NZ_PDUD01000052.1"/>
</dbReference>
<reference evidence="1 2" key="1">
    <citation type="submission" date="2017-10" db="EMBL/GenBank/DDBJ databases">
        <title>The draft genome sequence of Lewinella nigricans NBRC 102662.</title>
        <authorList>
            <person name="Wang K."/>
        </authorList>
    </citation>
    <scope>NUCLEOTIDE SEQUENCE [LARGE SCALE GENOMIC DNA]</scope>
    <source>
        <strain evidence="1 2">NBRC 102662</strain>
    </source>
</reference>